<feature type="transmembrane region" description="Helical" evidence="1">
    <location>
        <begin position="5"/>
        <end position="23"/>
    </location>
</feature>
<gene>
    <name evidence="2" type="ORF">COX90_00820</name>
</gene>
<comment type="caution">
    <text evidence="2">The sequence shown here is derived from an EMBL/GenBank/DDBJ whole genome shotgun (WGS) entry which is preliminary data.</text>
</comment>
<reference evidence="3" key="1">
    <citation type="submission" date="2017-09" db="EMBL/GenBank/DDBJ databases">
        <title>Depth-based differentiation of microbial function through sediment-hosted aquifers and enrichment of novel symbionts in the deep terrestrial subsurface.</title>
        <authorList>
            <person name="Probst A.J."/>
            <person name="Ladd B."/>
            <person name="Jarett J.K."/>
            <person name="Geller-Mcgrath D.E."/>
            <person name="Sieber C.M.K."/>
            <person name="Emerson J.B."/>
            <person name="Anantharaman K."/>
            <person name="Thomas B.C."/>
            <person name="Malmstrom R."/>
            <person name="Stieglmeier M."/>
            <person name="Klingl A."/>
            <person name="Woyke T."/>
            <person name="Ryan C.M."/>
            <person name="Banfield J.F."/>
        </authorList>
    </citation>
    <scope>NUCLEOTIDE SEQUENCE [LARGE SCALE GENOMIC DNA]</scope>
</reference>
<protein>
    <submittedName>
        <fullName evidence="2">Uncharacterized protein</fullName>
    </submittedName>
</protein>
<keyword evidence="1" id="KW-1133">Transmembrane helix</keyword>
<feature type="transmembrane region" description="Helical" evidence="1">
    <location>
        <begin position="89"/>
        <end position="111"/>
    </location>
</feature>
<dbReference type="AlphaFoldDB" id="A0A2M7UYV0"/>
<dbReference type="EMBL" id="PFPB01000018">
    <property type="protein sequence ID" value="PIZ89149.1"/>
    <property type="molecule type" value="Genomic_DNA"/>
</dbReference>
<dbReference type="Proteomes" id="UP000230760">
    <property type="component" value="Unassembled WGS sequence"/>
</dbReference>
<evidence type="ECO:0000256" key="1">
    <source>
        <dbReference type="SAM" id="Phobius"/>
    </source>
</evidence>
<feature type="transmembrane region" description="Helical" evidence="1">
    <location>
        <begin position="29"/>
        <end position="46"/>
    </location>
</feature>
<name>A0A2M7UYV0_9BACT</name>
<evidence type="ECO:0000313" key="3">
    <source>
        <dbReference type="Proteomes" id="UP000230760"/>
    </source>
</evidence>
<organism evidence="2 3">
    <name type="scientific">Candidatus Nealsonbacteria bacterium CG_4_10_14_0_2_um_filter_38_17</name>
    <dbReference type="NCBI Taxonomy" id="1974680"/>
    <lineage>
        <taxon>Bacteria</taxon>
        <taxon>Candidatus Nealsoniibacteriota</taxon>
    </lineage>
</organism>
<proteinExistence type="predicted"/>
<evidence type="ECO:0000313" key="2">
    <source>
        <dbReference type="EMBL" id="PIZ89149.1"/>
    </source>
</evidence>
<sequence>MSPEILMFIPALFLDIIGLLLIIVGLDDFGFTDIIGLIIIGGWIFFKSFGVEGAKEIKEISTKTKTAGSTRVGAKAGVKKIGARKWLRIICFGGELIPYIGAFFFWTILVWGELRKQ</sequence>
<keyword evidence="1" id="KW-0812">Transmembrane</keyword>
<keyword evidence="1" id="KW-0472">Membrane</keyword>
<accession>A0A2M7UYV0</accession>